<evidence type="ECO:0000256" key="2">
    <source>
        <dbReference type="ARBA" id="ARBA00022729"/>
    </source>
</evidence>
<keyword evidence="2 3" id="KW-0732">Signal</keyword>
<dbReference type="GO" id="GO:0030313">
    <property type="term" value="C:cell envelope"/>
    <property type="evidence" value="ECO:0007669"/>
    <property type="project" value="UniProtKB-SubCell"/>
</dbReference>
<dbReference type="Pfam" id="PF09375">
    <property type="entry name" value="Peptidase_M75"/>
    <property type="match status" value="1"/>
</dbReference>
<accession>A0A853G626</accession>
<evidence type="ECO:0000256" key="3">
    <source>
        <dbReference type="SAM" id="SignalP"/>
    </source>
</evidence>
<comment type="caution">
    <text evidence="5">The sequence shown here is derived from an EMBL/GenBank/DDBJ whole genome shotgun (WGS) entry which is preliminary data.</text>
</comment>
<dbReference type="Gene3D" id="1.20.1420.20">
    <property type="entry name" value="M75 peptidase, HXXE motif"/>
    <property type="match status" value="1"/>
</dbReference>
<protein>
    <submittedName>
        <fullName evidence="5">Imelysin family protein</fullName>
    </submittedName>
</protein>
<feature type="signal peptide" evidence="3">
    <location>
        <begin position="1"/>
        <end position="29"/>
    </location>
</feature>
<evidence type="ECO:0000256" key="1">
    <source>
        <dbReference type="ARBA" id="ARBA00004196"/>
    </source>
</evidence>
<dbReference type="AlphaFoldDB" id="A0A853G626"/>
<organism evidence="5 6">
    <name type="scientific">Parapusillimonas granuli</name>
    <dbReference type="NCBI Taxonomy" id="380911"/>
    <lineage>
        <taxon>Bacteria</taxon>
        <taxon>Pseudomonadati</taxon>
        <taxon>Pseudomonadota</taxon>
        <taxon>Betaproteobacteria</taxon>
        <taxon>Burkholderiales</taxon>
        <taxon>Alcaligenaceae</taxon>
        <taxon>Parapusillimonas</taxon>
    </lineage>
</organism>
<proteinExistence type="predicted"/>
<feature type="chain" id="PRO_5032472295" evidence="3">
    <location>
        <begin position="30"/>
        <end position="362"/>
    </location>
</feature>
<dbReference type="CDD" id="cd14659">
    <property type="entry name" value="Imelysin-like_IPPA"/>
    <property type="match status" value="1"/>
</dbReference>
<dbReference type="Proteomes" id="UP000559809">
    <property type="component" value="Unassembled WGS sequence"/>
</dbReference>
<feature type="domain" description="Imelysin-like" evidence="4">
    <location>
        <begin position="46"/>
        <end position="295"/>
    </location>
</feature>
<dbReference type="InterPro" id="IPR034984">
    <property type="entry name" value="Imelysin-like_IPPA"/>
</dbReference>
<evidence type="ECO:0000313" key="6">
    <source>
        <dbReference type="Proteomes" id="UP000559809"/>
    </source>
</evidence>
<evidence type="ECO:0000313" key="5">
    <source>
        <dbReference type="EMBL" id="NYT51759.1"/>
    </source>
</evidence>
<dbReference type="EMBL" id="JACCEM010000015">
    <property type="protein sequence ID" value="NYT51759.1"/>
    <property type="molecule type" value="Genomic_DNA"/>
</dbReference>
<keyword evidence="6" id="KW-1185">Reference proteome</keyword>
<comment type="subcellular location">
    <subcellularLocation>
        <location evidence="1">Cell envelope</location>
    </subcellularLocation>
</comment>
<evidence type="ECO:0000259" key="4">
    <source>
        <dbReference type="Pfam" id="PF09375"/>
    </source>
</evidence>
<reference evidence="5 6" key="1">
    <citation type="submission" date="2020-07" db="EMBL/GenBank/DDBJ databases">
        <title>Taxonomic revisions and descriptions of new bacterial species based on genomic comparisons in the high-G+C-content subgroup of the family Alcaligenaceae.</title>
        <authorList>
            <person name="Szabo A."/>
            <person name="Felfoldi T."/>
        </authorList>
    </citation>
    <scope>NUCLEOTIDE SEQUENCE [LARGE SCALE GENOMIC DNA]</scope>
    <source>
        <strain evidence="5 6">LMG 24012</strain>
    </source>
</reference>
<sequence length="362" mass="39686">MQAAVKPAVALAVSLASWALPLAAPAVRAATLPPDLGERLLQAYIQPAMREFHDSTRALQEALDAHCARPAATTSQAVGREFAAVVRAWSYIEFLRFGPLMEQNRYERVHFWPDPRGVVLRQVRQLVDGTGEMPDVAALATQSVALQGLPALEYLLYREHGLLSQPAAAPRRSCGHAQAVAGNLAAIGAELAAEWRADSEFGRQFVQPAPGRALYRDQREVASEAFKALSTGLQFARTVKLQPVLGASAQDARPRRAPFWRSGLAARSQQWGIDGLYRFYVAGAYAYRRDEQWMDEGVRGELLRAAQGFEAFPAWEEGLHSAEGHRRLQLASLVLKNAKDIIDEHVAPAFGVRIGFNALDGD</sequence>
<dbReference type="InterPro" id="IPR018976">
    <property type="entry name" value="Imelysin-like"/>
</dbReference>
<name>A0A853G626_9BURK</name>
<gene>
    <name evidence="5" type="ORF">H0A72_20800</name>
</gene>
<dbReference type="InterPro" id="IPR038352">
    <property type="entry name" value="Imelysin_sf"/>
</dbReference>